<dbReference type="PANTHER" id="PTHR18359">
    <property type="entry name" value="WD-REPEAT PROTEIN-RELATED"/>
    <property type="match status" value="1"/>
</dbReference>
<gene>
    <name evidence="9" type="ORF">MFLAVUS_000477</name>
</gene>
<keyword evidence="4" id="KW-0677">Repeat</keyword>
<feature type="compositionally biased region" description="Acidic residues" evidence="7">
    <location>
        <begin position="428"/>
        <end position="455"/>
    </location>
</feature>
<evidence type="ECO:0000259" key="8">
    <source>
        <dbReference type="Pfam" id="PF13919"/>
    </source>
</evidence>
<dbReference type="PANTHER" id="PTHR18359:SF0">
    <property type="entry name" value="U3 SMALL NUCLEOLAR RNA-ASSOCIATED PROTEIN 18 HOMOLOG"/>
    <property type="match status" value="1"/>
</dbReference>
<dbReference type="InterPro" id="IPR001680">
    <property type="entry name" value="WD40_rpt"/>
</dbReference>
<feature type="compositionally biased region" description="Low complexity" evidence="7">
    <location>
        <begin position="166"/>
        <end position="179"/>
    </location>
</feature>
<proteinExistence type="inferred from homology"/>
<feature type="region of interest" description="Disordered" evidence="7">
    <location>
        <begin position="523"/>
        <end position="551"/>
    </location>
</feature>
<comment type="subcellular location">
    <subcellularLocation>
        <location evidence="1">Nucleus</location>
        <location evidence="1">Nucleolus</location>
    </subcellularLocation>
</comment>
<evidence type="ECO:0000256" key="2">
    <source>
        <dbReference type="ARBA" id="ARBA00022552"/>
    </source>
</evidence>
<dbReference type="Pfam" id="PF00400">
    <property type="entry name" value="WD40"/>
    <property type="match status" value="1"/>
</dbReference>
<evidence type="ECO:0000256" key="5">
    <source>
        <dbReference type="ARBA" id="ARBA00023242"/>
    </source>
</evidence>
<dbReference type="Proteomes" id="UP001473302">
    <property type="component" value="Unassembled WGS sequence"/>
</dbReference>
<accession>A0ABP9YJU4</accession>
<sequence length="897" mass="101668">MFNSSQHSMLLSPIGKRRELEQDDISLETSQLMIRSPTNGVGGSNHKKARYEPSWTLDNLCTHPCSPLAAIDLESIFSLSNFHLLSQEKREELYLMLPEKDQPSYLSHDIESLSYVNTSNNVFSKSENPIFWNTLSDWQSMLGQGEYQHHNHRRHQDFPPSPSPPTNSSSNKSTSTTSTHHLYSQQHKSKSPSKKDKFKDEGFESYWGELIDKERAHNVAGDSKNITLKDMCRKGLIREGDVIVYKRNFSACKVVVSKSMTVVKASGLSGISIKLDDEIFEDFETPTALETKILDHHGKVTKDKRPNGNAFKSIRLIRAGKDMGRLFDIRKDGFGEQSGIESILEMAPVNKKAKRESSEKELEGFLFGDATEELWEKTGHELDQQLDEPTSEQEATEEEDAEEAFFFDSGPVSYTIDAPVAINHDSDSEVDYEAEEEEQNTDNESDSESEDESDKEDSNAAWEDDDDKRLMISLTASNITKKLRNDVDEDIVDGAEYSRRLRKQFNKIYPKPDWATLPSEIKAERKRKAVDSDDSDDENEEGDEDNLNEEDRLDLLKSTMGILNRRAKNLTISPKKLDILRLKNANRAVPKSKTLITSIAFHPNAQVMLTAGLDKTLRLFQIDGKINPKIQSVVFKDMPIYHAEFHPSGDQIVVSGRRQFFYIYDIQSGVIDRCPGIWGKEEKSLERFSMSPCGRYIAFLGTSGTIIIVSYLTKKWYCDLKLNKTVESVDWSSDGSFIFGFGSEGEVYQFDIEKKECVKRWVDDGCIGATVFRASRNEKYYATGSSTGVVNLYDRSVLEPENTRPKPIKAILNLTTKINNIVFNHDSQLMVISSQFKKDQLKVIHVPTGTAYANWPTDRTPLSKVVCVAFSPNSDYLAISNDRGLVLLYTLKHYALQ</sequence>
<feature type="region of interest" description="Disordered" evidence="7">
    <location>
        <begin position="146"/>
        <end position="197"/>
    </location>
</feature>
<dbReference type="InterPro" id="IPR045161">
    <property type="entry name" value="Utp18"/>
</dbReference>
<comment type="similarity">
    <text evidence="6">Belongs to the WD repeat UTP18 family.</text>
</comment>
<evidence type="ECO:0000256" key="4">
    <source>
        <dbReference type="ARBA" id="ARBA00022737"/>
    </source>
</evidence>
<dbReference type="SMART" id="SM00320">
    <property type="entry name" value="WD40"/>
    <property type="match status" value="6"/>
</dbReference>
<evidence type="ECO:0000256" key="1">
    <source>
        <dbReference type="ARBA" id="ARBA00004604"/>
    </source>
</evidence>
<dbReference type="InterPro" id="IPR028020">
    <property type="entry name" value="ASX_DEUBAD_dom"/>
</dbReference>
<dbReference type="Gene3D" id="2.130.10.10">
    <property type="entry name" value="YVTN repeat-like/Quinoprotein amine dehydrogenase"/>
    <property type="match status" value="1"/>
</dbReference>
<keyword evidence="5" id="KW-0539">Nucleus</keyword>
<feature type="region of interest" description="Disordered" evidence="7">
    <location>
        <begin position="382"/>
        <end position="409"/>
    </location>
</feature>
<dbReference type="InterPro" id="IPR036322">
    <property type="entry name" value="WD40_repeat_dom_sf"/>
</dbReference>
<feature type="region of interest" description="Disordered" evidence="7">
    <location>
        <begin position="427"/>
        <end position="464"/>
    </location>
</feature>
<dbReference type="SUPFAM" id="SSF50978">
    <property type="entry name" value="WD40 repeat-like"/>
    <property type="match status" value="1"/>
</dbReference>
<evidence type="ECO:0000256" key="6">
    <source>
        <dbReference type="ARBA" id="ARBA00025767"/>
    </source>
</evidence>
<evidence type="ECO:0000256" key="7">
    <source>
        <dbReference type="SAM" id="MobiDB-lite"/>
    </source>
</evidence>
<feature type="domain" description="ASX DEUBAD" evidence="8">
    <location>
        <begin position="47"/>
        <end position="209"/>
    </location>
</feature>
<feature type="compositionally biased region" description="Acidic residues" evidence="7">
    <location>
        <begin position="384"/>
        <end position="405"/>
    </location>
</feature>
<keyword evidence="2" id="KW-0698">rRNA processing</keyword>
<dbReference type="EMBL" id="BAABUK010000002">
    <property type="protein sequence ID" value="GAA5807126.1"/>
    <property type="molecule type" value="Genomic_DNA"/>
</dbReference>
<name>A0ABP9YJU4_9FUNG</name>
<dbReference type="InterPro" id="IPR015943">
    <property type="entry name" value="WD40/YVTN_repeat-like_dom_sf"/>
</dbReference>
<keyword evidence="3" id="KW-0853">WD repeat</keyword>
<evidence type="ECO:0000313" key="10">
    <source>
        <dbReference type="Proteomes" id="UP001473302"/>
    </source>
</evidence>
<feature type="compositionally biased region" description="Acidic residues" evidence="7">
    <location>
        <begin position="532"/>
        <end position="548"/>
    </location>
</feature>
<keyword evidence="10" id="KW-1185">Reference proteome</keyword>
<reference evidence="9 10" key="1">
    <citation type="submission" date="2024-04" db="EMBL/GenBank/DDBJ databases">
        <title>genome sequences of Mucor flavus KT1a and Helicostylum pulchrum KT1b strains isolated from the surface of a dry-aged beef.</title>
        <authorList>
            <person name="Toyotome T."/>
            <person name="Hosono M."/>
            <person name="Torimaru M."/>
            <person name="Fukuda K."/>
            <person name="Mikami N."/>
        </authorList>
    </citation>
    <scope>NUCLEOTIDE SEQUENCE [LARGE SCALE GENOMIC DNA]</scope>
    <source>
        <strain evidence="9 10">KT1a</strain>
    </source>
</reference>
<dbReference type="Pfam" id="PF13919">
    <property type="entry name" value="ASXH"/>
    <property type="match status" value="1"/>
</dbReference>
<protein>
    <recommendedName>
        <fullName evidence="8">ASX DEUBAD domain-containing protein</fullName>
    </recommendedName>
</protein>
<evidence type="ECO:0000313" key="9">
    <source>
        <dbReference type="EMBL" id="GAA5807126.1"/>
    </source>
</evidence>
<organism evidence="9 10">
    <name type="scientific">Mucor flavus</name>
    <dbReference type="NCBI Taxonomy" id="439312"/>
    <lineage>
        <taxon>Eukaryota</taxon>
        <taxon>Fungi</taxon>
        <taxon>Fungi incertae sedis</taxon>
        <taxon>Mucoromycota</taxon>
        <taxon>Mucoromycotina</taxon>
        <taxon>Mucoromycetes</taxon>
        <taxon>Mucorales</taxon>
        <taxon>Mucorineae</taxon>
        <taxon>Mucoraceae</taxon>
        <taxon>Mucor</taxon>
    </lineage>
</organism>
<evidence type="ECO:0000256" key="3">
    <source>
        <dbReference type="ARBA" id="ARBA00022574"/>
    </source>
</evidence>
<comment type="caution">
    <text evidence="9">The sequence shown here is derived from an EMBL/GenBank/DDBJ whole genome shotgun (WGS) entry which is preliminary data.</text>
</comment>